<name>A0A7S9DEG4_9BRAD</name>
<dbReference type="SUPFAM" id="SSF48498">
    <property type="entry name" value="Tetracyclin repressor-like, C-terminal domain"/>
    <property type="match status" value="1"/>
</dbReference>
<feature type="domain" description="HTH tetR-type" evidence="5">
    <location>
        <begin position="12"/>
        <end position="57"/>
    </location>
</feature>
<dbReference type="InterPro" id="IPR001647">
    <property type="entry name" value="HTH_TetR"/>
</dbReference>
<dbReference type="SUPFAM" id="SSF46689">
    <property type="entry name" value="Homeodomain-like"/>
    <property type="match status" value="1"/>
</dbReference>
<feature type="domain" description="Transcriptional regulator LmrA/YxaF-like C-terminal" evidence="6">
    <location>
        <begin position="85"/>
        <end position="178"/>
    </location>
</feature>
<keyword evidence="2" id="KW-0238">DNA-binding</keyword>
<dbReference type="Proteomes" id="UP000594621">
    <property type="component" value="Chromosome"/>
</dbReference>
<dbReference type="Pfam" id="PF00440">
    <property type="entry name" value="TetR_N"/>
    <property type="match status" value="1"/>
</dbReference>
<dbReference type="AlphaFoldDB" id="A0A7S9DEG4"/>
<dbReference type="EMBL" id="CP061379">
    <property type="protein sequence ID" value="QPF95389.1"/>
    <property type="molecule type" value="Genomic_DNA"/>
</dbReference>
<protein>
    <submittedName>
        <fullName evidence="7">TetR/AcrR family transcriptional regulator</fullName>
    </submittedName>
</protein>
<evidence type="ECO:0000313" key="7">
    <source>
        <dbReference type="EMBL" id="QPF95389.1"/>
    </source>
</evidence>
<dbReference type="InterPro" id="IPR036271">
    <property type="entry name" value="Tet_transcr_reg_TetR-rel_C_sf"/>
</dbReference>
<dbReference type="GO" id="GO:0003677">
    <property type="term" value="F:DNA binding"/>
    <property type="evidence" value="ECO:0007669"/>
    <property type="project" value="UniProtKB-KW"/>
</dbReference>
<dbReference type="PANTHER" id="PTHR47506">
    <property type="entry name" value="TRANSCRIPTIONAL REGULATORY PROTEIN"/>
    <property type="match status" value="1"/>
</dbReference>
<keyword evidence="8" id="KW-1185">Reference proteome</keyword>
<accession>A0A7S9DEG4</accession>
<evidence type="ECO:0000256" key="4">
    <source>
        <dbReference type="SAM" id="MobiDB-lite"/>
    </source>
</evidence>
<dbReference type="InterPro" id="IPR009057">
    <property type="entry name" value="Homeodomain-like_sf"/>
</dbReference>
<evidence type="ECO:0000313" key="8">
    <source>
        <dbReference type="Proteomes" id="UP000594621"/>
    </source>
</evidence>
<evidence type="ECO:0000256" key="2">
    <source>
        <dbReference type="ARBA" id="ARBA00023125"/>
    </source>
</evidence>
<evidence type="ECO:0000256" key="3">
    <source>
        <dbReference type="ARBA" id="ARBA00023163"/>
    </source>
</evidence>
<dbReference type="PANTHER" id="PTHR47506:SF3">
    <property type="entry name" value="HTH-TYPE TRANSCRIPTIONAL REGULATOR LMRA"/>
    <property type="match status" value="1"/>
</dbReference>
<proteinExistence type="predicted"/>
<feature type="compositionally biased region" description="Low complexity" evidence="4">
    <location>
        <begin position="202"/>
        <end position="219"/>
    </location>
</feature>
<keyword evidence="3" id="KW-0804">Transcription</keyword>
<dbReference type="Pfam" id="PF21993">
    <property type="entry name" value="TetR_C_13_2"/>
    <property type="match status" value="1"/>
</dbReference>
<gene>
    <name evidence="7" type="ORF">IC761_32330</name>
</gene>
<organism evidence="7 8">
    <name type="scientific">Bradyrhizobium commune</name>
    <dbReference type="NCBI Taxonomy" id="83627"/>
    <lineage>
        <taxon>Bacteria</taxon>
        <taxon>Pseudomonadati</taxon>
        <taxon>Pseudomonadota</taxon>
        <taxon>Alphaproteobacteria</taxon>
        <taxon>Hyphomicrobiales</taxon>
        <taxon>Nitrobacteraceae</taxon>
        <taxon>Bradyrhizobium</taxon>
    </lineage>
</organism>
<dbReference type="InterPro" id="IPR054156">
    <property type="entry name" value="YxaF_TetR_C"/>
</dbReference>
<reference evidence="7 8" key="1">
    <citation type="submission" date="2020-09" db="EMBL/GenBank/DDBJ databases">
        <title>Complete genomes of bradyrhizobia occurring on native shrubby legumes in Australia.</title>
        <authorList>
            <person name="Lafay B."/>
        </authorList>
    </citation>
    <scope>NUCLEOTIDE SEQUENCE [LARGE SCALE GENOMIC DNA]</scope>
    <source>
        <strain evidence="7 8">BDV5040</strain>
    </source>
</reference>
<feature type="region of interest" description="Disordered" evidence="4">
    <location>
        <begin position="191"/>
        <end position="228"/>
    </location>
</feature>
<sequence>MPRKTDARARAIATAERLFRIQGYAATGLNQIIEESGSPKGSFYFHFPRGKTQLAEETIDPYLAKRAAAFRHVSANTTGDAPNFFSQIFAAIAAEMIADDFQYGCLMQNLANELSPLDTELTKRLALGFAHLTEIIAEHLRGCGFAPARASGSAAALVAAIEGGRTIARVERAPAIFGALADIFAKGARDLPPKKRTRSGTRSAASNGRGRVSAGRAGRQIARLRETE</sequence>
<evidence type="ECO:0000259" key="5">
    <source>
        <dbReference type="Pfam" id="PF00440"/>
    </source>
</evidence>
<evidence type="ECO:0000256" key="1">
    <source>
        <dbReference type="ARBA" id="ARBA00023015"/>
    </source>
</evidence>
<keyword evidence="1" id="KW-0805">Transcription regulation</keyword>
<evidence type="ECO:0000259" key="6">
    <source>
        <dbReference type="Pfam" id="PF21993"/>
    </source>
</evidence>
<dbReference type="Gene3D" id="1.10.357.10">
    <property type="entry name" value="Tetracycline Repressor, domain 2"/>
    <property type="match status" value="1"/>
</dbReference>
<dbReference type="KEGG" id="bcou:IC761_32330"/>